<proteinExistence type="predicted"/>
<evidence type="ECO:0000313" key="2">
    <source>
        <dbReference type="EMBL" id="KYO42854.1"/>
    </source>
</evidence>
<dbReference type="AlphaFoldDB" id="A0A151P184"/>
<evidence type="ECO:0000256" key="1">
    <source>
        <dbReference type="SAM" id="MobiDB-lite"/>
    </source>
</evidence>
<dbReference type="Proteomes" id="UP000050525">
    <property type="component" value="Unassembled WGS sequence"/>
</dbReference>
<protein>
    <submittedName>
        <fullName evidence="2">Uncharacterized protein</fullName>
    </submittedName>
</protein>
<keyword evidence="3" id="KW-1185">Reference proteome</keyword>
<name>A0A151P184_ALLMI</name>
<accession>A0A151P184</accession>
<comment type="caution">
    <text evidence="2">The sequence shown here is derived from an EMBL/GenBank/DDBJ whole genome shotgun (WGS) entry which is preliminary data.</text>
</comment>
<sequence length="73" mass="8185">MLSATFIRCSSMEDKTPNQENISSGLLGYIQGADMLQLLPAYLKHLEFLNEDKARNSESTSPCCKKFPNKRSS</sequence>
<organism evidence="2 3">
    <name type="scientific">Alligator mississippiensis</name>
    <name type="common">American alligator</name>
    <dbReference type="NCBI Taxonomy" id="8496"/>
    <lineage>
        <taxon>Eukaryota</taxon>
        <taxon>Metazoa</taxon>
        <taxon>Chordata</taxon>
        <taxon>Craniata</taxon>
        <taxon>Vertebrata</taxon>
        <taxon>Euteleostomi</taxon>
        <taxon>Archelosauria</taxon>
        <taxon>Archosauria</taxon>
        <taxon>Crocodylia</taxon>
        <taxon>Alligatoridae</taxon>
        <taxon>Alligatorinae</taxon>
        <taxon>Alligator</taxon>
    </lineage>
</organism>
<feature type="region of interest" description="Disordered" evidence="1">
    <location>
        <begin position="53"/>
        <end position="73"/>
    </location>
</feature>
<evidence type="ECO:0000313" key="3">
    <source>
        <dbReference type="Proteomes" id="UP000050525"/>
    </source>
</evidence>
<reference evidence="2 3" key="1">
    <citation type="journal article" date="2012" name="Genome Biol.">
        <title>Sequencing three crocodilian genomes to illuminate the evolution of archosaurs and amniotes.</title>
        <authorList>
            <person name="St John J.A."/>
            <person name="Braun E.L."/>
            <person name="Isberg S.R."/>
            <person name="Miles L.G."/>
            <person name="Chong A.Y."/>
            <person name="Gongora J."/>
            <person name="Dalzell P."/>
            <person name="Moran C."/>
            <person name="Bed'hom B."/>
            <person name="Abzhanov A."/>
            <person name="Burgess S.C."/>
            <person name="Cooksey A.M."/>
            <person name="Castoe T.A."/>
            <person name="Crawford N.G."/>
            <person name="Densmore L.D."/>
            <person name="Drew J.C."/>
            <person name="Edwards S.V."/>
            <person name="Faircloth B.C."/>
            <person name="Fujita M.K."/>
            <person name="Greenwold M.J."/>
            <person name="Hoffmann F.G."/>
            <person name="Howard J.M."/>
            <person name="Iguchi T."/>
            <person name="Janes D.E."/>
            <person name="Khan S.Y."/>
            <person name="Kohno S."/>
            <person name="de Koning A.J."/>
            <person name="Lance S.L."/>
            <person name="McCarthy F.M."/>
            <person name="McCormack J.E."/>
            <person name="Merchant M.E."/>
            <person name="Peterson D.G."/>
            <person name="Pollock D.D."/>
            <person name="Pourmand N."/>
            <person name="Raney B.J."/>
            <person name="Roessler K.A."/>
            <person name="Sanford J.R."/>
            <person name="Sawyer R.H."/>
            <person name="Schmidt C.J."/>
            <person name="Triplett E.W."/>
            <person name="Tuberville T.D."/>
            <person name="Venegas-Anaya M."/>
            <person name="Howard J.T."/>
            <person name="Jarvis E.D."/>
            <person name="Guillette L.J.Jr."/>
            <person name="Glenn T.C."/>
            <person name="Green R.E."/>
            <person name="Ray D.A."/>
        </authorList>
    </citation>
    <scope>NUCLEOTIDE SEQUENCE [LARGE SCALE GENOMIC DNA]</scope>
    <source>
        <strain evidence="2">KSC_2009_1</strain>
    </source>
</reference>
<dbReference type="EMBL" id="AKHW03001345">
    <property type="protein sequence ID" value="KYO42854.1"/>
    <property type="molecule type" value="Genomic_DNA"/>
</dbReference>
<gene>
    <name evidence="2" type="ORF">Y1Q_0016090</name>
</gene>